<keyword evidence="2" id="KW-0479">Metal-binding</keyword>
<evidence type="ECO:0000256" key="4">
    <source>
        <dbReference type="ARBA" id="ARBA00022833"/>
    </source>
</evidence>
<accession>E0RUP4</accession>
<dbReference type="PANTHER" id="PTHR46233">
    <property type="entry name" value="HYDROXYACYLGLUTATHIONE HYDROLASE GLOC"/>
    <property type="match status" value="1"/>
</dbReference>
<comment type="cofactor">
    <cofactor evidence="1">
        <name>Zn(2+)</name>
        <dbReference type="ChEBI" id="CHEBI:29105"/>
    </cofactor>
</comment>
<dbReference type="InterPro" id="IPR001279">
    <property type="entry name" value="Metallo-B-lactamas"/>
</dbReference>
<protein>
    <submittedName>
        <fullName evidence="6">Metallo-beta-lactamase family protein</fullName>
    </submittedName>
</protein>
<dbReference type="CDD" id="cd06262">
    <property type="entry name" value="metallo-hydrolase-like_MBL-fold"/>
    <property type="match status" value="1"/>
</dbReference>
<evidence type="ECO:0000313" key="7">
    <source>
        <dbReference type="Proteomes" id="UP000001299"/>
    </source>
</evidence>
<dbReference type="Gene3D" id="3.60.15.10">
    <property type="entry name" value="Ribonuclease Z/Hydroxyacylglutathione hydrolase-like"/>
    <property type="match status" value="1"/>
</dbReference>
<organism evidence="6 7">
    <name type="scientific">Butyrivibrio proteoclasticus (strain ATCC 51982 / DSM 14932 / B316)</name>
    <name type="common">Clostridium proteoclasticum</name>
    <dbReference type="NCBI Taxonomy" id="515622"/>
    <lineage>
        <taxon>Bacteria</taxon>
        <taxon>Bacillati</taxon>
        <taxon>Bacillota</taxon>
        <taxon>Clostridia</taxon>
        <taxon>Lachnospirales</taxon>
        <taxon>Lachnospiraceae</taxon>
        <taxon>Butyrivibrio</taxon>
    </lineage>
</organism>
<feature type="domain" description="Metallo-beta-lactamase" evidence="5">
    <location>
        <begin position="17"/>
        <end position="201"/>
    </location>
</feature>
<dbReference type="InterPro" id="IPR051453">
    <property type="entry name" value="MBL_Glyoxalase_II"/>
</dbReference>
<evidence type="ECO:0000256" key="3">
    <source>
        <dbReference type="ARBA" id="ARBA00022801"/>
    </source>
</evidence>
<dbReference type="SMART" id="SM00849">
    <property type="entry name" value="Lactamase_B"/>
    <property type="match status" value="1"/>
</dbReference>
<dbReference type="STRING" id="515622.bpr_I1347"/>
<dbReference type="EMBL" id="CP001810">
    <property type="protein sequence ID" value="ADL34085.1"/>
    <property type="molecule type" value="Genomic_DNA"/>
</dbReference>
<evidence type="ECO:0000256" key="2">
    <source>
        <dbReference type="ARBA" id="ARBA00022723"/>
    </source>
</evidence>
<dbReference type="HOGENOM" id="CLU_030571_5_2_9"/>
<evidence type="ECO:0000256" key="1">
    <source>
        <dbReference type="ARBA" id="ARBA00001947"/>
    </source>
</evidence>
<dbReference type="GO" id="GO:0016787">
    <property type="term" value="F:hydrolase activity"/>
    <property type="evidence" value="ECO:0007669"/>
    <property type="project" value="UniProtKB-KW"/>
</dbReference>
<keyword evidence="7" id="KW-1185">Reference proteome</keyword>
<dbReference type="eggNOG" id="COG0491">
    <property type="taxonomic scope" value="Bacteria"/>
</dbReference>
<dbReference type="RefSeq" id="WP_013280739.1">
    <property type="nucleotide sequence ID" value="NC_014387.1"/>
</dbReference>
<gene>
    <name evidence="6" type="ordered locus">bpr_I1347</name>
</gene>
<evidence type="ECO:0000313" key="6">
    <source>
        <dbReference type="EMBL" id="ADL34085.1"/>
    </source>
</evidence>
<keyword evidence="3" id="KW-0378">Hydrolase</keyword>
<evidence type="ECO:0000259" key="5">
    <source>
        <dbReference type="SMART" id="SM00849"/>
    </source>
</evidence>
<keyword evidence="4" id="KW-0862">Zinc</keyword>
<dbReference type="KEGG" id="bpb:bpr_I1347"/>
<dbReference type="Pfam" id="PF00753">
    <property type="entry name" value="Lactamase_B"/>
    <property type="match status" value="1"/>
</dbReference>
<name>E0RUP4_BUTPB</name>
<proteinExistence type="predicted"/>
<dbReference type="InterPro" id="IPR036866">
    <property type="entry name" value="RibonucZ/Hydroxyglut_hydro"/>
</dbReference>
<dbReference type="Proteomes" id="UP000001299">
    <property type="component" value="Chromosome 1"/>
</dbReference>
<dbReference type="PANTHER" id="PTHR46233:SF3">
    <property type="entry name" value="HYDROXYACYLGLUTATHIONE HYDROLASE GLOC"/>
    <property type="match status" value="1"/>
</dbReference>
<dbReference type="GO" id="GO:0046872">
    <property type="term" value="F:metal ion binding"/>
    <property type="evidence" value="ECO:0007669"/>
    <property type="project" value="UniProtKB-KW"/>
</dbReference>
<dbReference type="AlphaFoldDB" id="E0RUP4"/>
<reference evidence="6 7" key="1">
    <citation type="journal article" date="2010" name="PLoS ONE">
        <title>The glycobiome of the rumen bacterium Butyrivibrio proteoclasticus B316(T) highlights adaptation to a polysaccharide-rich environment.</title>
        <authorList>
            <person name="Kelly W.J."/>
            <person name="Leahy S.C."/>
            <person name="Altermann E."/>
            <person name="Yeoman C.J."/>
            <person name="Dunne J.C."/>
            <person name="Kong Z."/>
            <person name="Pacheco D.M."/>
            <person name="Li D."/>
            <person name="Noel S.J."/>
            <person name="Moon C.D."/>
            <person name="Cookson A.L."/>
            <person name="Attwood G.T."/>
        </authorList>
    </citation>
    <scope>NUCLEOTIDE SEQUENCE [LARGE SCALE GENOMIC DNA]</scope>
    <source>
        <strain evidence="7">ATCC 51982 / DSM 14932 / B316</strain>
    </source>
</reference>
<dbReference type="SUPFAM" id="SSF56281">
    <property type="entry name" value="Metallo-hydrolase/oxidoreductase"/>
    <property type="match status" value="1"/>
</dbReference>
<sequence length="220" mass="24258">MADKNIQIACMTLGMVGTNCFFVFDEAKTDDNGKKHGVLFDPADQGRRIYDTLTEKGFVIDLILLTHGHFDHIGGANELIELSGAKLGCHEKEQALCQDAYLNLSNDYGMHLKVKPDITYKDGDIIEAAGLTFKVLFTPGHTSGGCCYYCEEGKFVIAGDTLFEESVGRTDFPTSSTSELLRSINDKLFTLPDDTIVYPGHGETTSIGHEKEYNPFVLGW</sequence>